<dbReference type="RefSeq" id="XP_062780661.1">
    <property type="nucleotide sequence ID" value="XM_062924610.1"/>
</dbReference>
<name>A0AAX4IJI5_9PEZI</name>
<reference evidence="2" key="1">
    <citation type="journal article" date="2023" name="bioRxiv">
        <title>Complete genome of the Medicago anthracnose fungus, Colletotrichum destructivum, reveals a mini-chromosome-like region within a core chromosome.</title>
        <authorList>
            <person name="Lapalu N."/>
            <person name="Simon A."/>
            <person name="Lu A."/>
            <person name="Plaumann P.-L."/>
            <person name="Amselem J."/>
            <person name="Pigne S."/>
            <person name="Auger A."/>
            <person name="Koch C."/>
            <person name="Dallery J.-F."/>
            <person name="O'Connell R.J."/>
        </authorList>
    </citation>
    <scope>NUCLEOTIDE SEQUENCE [LARGE SCALE GENOMIC DNA]</scope>
    <source>
        <strain evidence="2">CBS 520.97</strain>
    </source>
</reference>
<sequence>MAYLCHRVVGFRIGDVFFVCTEYLGGYHIVFFLQRNHFPQGRGGSLHTIAFWQTFEVVALGVGKQSCVFVVPIAVYSGGTLSFAVPVRLLVGGRVGEGRIYLYPFCNGTSLFAPAEARAIRSVGFWMVLRRGFASAKQGRVREAGHWRVSFRSKHPQTNMGHQLRLSSFLLAWPQG</sequence>
<evidence type="ECO:0000313" key="1">
    <source>
        <dbReference type="EMBL" id="WQF83437.1"/>
    </source>
</evidence>
<keyword evidence="2" id="KW-1185">Reference proteome</keyword>
<organism evidence="1 2">
    <name type="scientific">Colletotrichum destructivum</name>
    <dbReference type="NCBI Taxonomy" id="34406"/>
    <lineage>
        <taxon>Eukaryota</taxon>
        <taxon>Fungi</taxon>
        <taxon>Dikarya</taxon>
        <taxon>Ascomycota</taxon>
        <taxon>Pezizomycotina</taxon>
        <taxon>Sordariomycetes</taxon>
        <taxon>Hypocreomycetidae</taxon>
        <taxon>Glomerellales</taxon>
        <taxon>Glomerellaceae</taxon>
        <taxon>Colletotrichum</taxon>
        <taxon>Colletotrichum destructivum species complex</taxon>
    </lineage>
</organism>
<protein>
    <submittedName>
        <fullName evidence="1">Uncharacterized protein</fullName>
    </submittedName>
</protein>
<dbReference type="KEGG" id="cdet:87944954"/>
<accession>A0AAX4IJI5</accession>
<dbReference type="Proteomes" id="UP001322277">
    <property type="component" value="Chromosome 5"/>
</dbReference>
<evidence type="ECO:0000313" key="2">
    <source>
        <dbReference type="Proteomes" id="UP001322277"/>
    </source>
</evidence>
<gene>
    <name evidence="1" type="ORF">CDEST_08451</name>
</gene>
<dbReference type="GeneID" id="87944954"/>
<dbReference type="EMBL" id="CP137309">
    <property type="protein sequence ID" value="WQF83437.1"/>
    <property type="molecule type" value="Genomic_DNA"/>
</dbReference>
<dbReference type="AlphaFoldDB" id="A0AAX4IJI5"/>
<proteinExistence type="predicted"/>